<dbReference type="Pfam" id="PF07963">
    <property type="entry name" value="N_methyl"/>
    <property type="match status" value="1"/>
</dbReference>
<dbReference type="SUPFAM" id="SSF54523">
    <property type="entry name" value="Pili subunits"/>
    <property type="match status" value="1"/>
</dbReference>
<evidence type="ECO:0000256" key="2">
    <source>
        <dbReference type="ARBA" id="ARBA00022481"/>
    </source>
</evidence>
<keyword evidence="3 6" id="KW-0812">Transmembrane</keyword>
<reference evidence="8" key="1">
    <citation type="journal article" date="2023" name="Int. J. Syst. Evol. Microbiol.">
        <title>Mesoterricola silvestris gen. nov., sp. nov., Mesoterricola sediminis sp. nov., Geothrix oryzae sp. nov., Geothrix edaphica sp. nov., Geothrix rubra sp. nov., and Geothrix limicola sp. nov., six novel members of Acidobacteriota isolated from soils.</title>
        <authorList>
            <person name="Itoh H."/>
            <person name="Sugisawa Y."/>
            <person name="Mise K."/>
            <person name="Xu Z."/>
            <person name="Kuniyasu M."/>
            <person name="Ushijima N."/>
            <person name="Kawano K."/>
            <person name="Kobayashi E."/>
            <person name="Shiratori Y."/>
            <person name="Masuda Y."/>
            <person name="Senoo K."/>
        </authorList>
    </citation>
    <scope>NUCLEOTIDE SEQUENCE [LARGE SCALE GENOMIC DNA]</scope>
    <source>
        <strain evidence="8">Red222</strain>
    </source>
</reference>
<dbReference type="InterPro" id="IPR045584">
    <property type="entry name" value="Pilin-like"/>
</dbReference>
<comment type="subcellular location">
    <subcellularLocation>
        <location evidence="1">Membrane</location>
        <topology evidence="1">Single-pass membrane protein</topology>
    </subcellularLocation>
</comment>
<keyword evidence="4 6" id="KW-1133">Transmembrane helix</keyword>
<keyword evidence="5 6" id="KW-0472">Membrane</keyword>
<feature type="transmembrane region" description="Helical" evidence="6">
    <location>
        <begin position="12"/>
        <end position="33"/>
    </location>
</feature>
<dbReference type="Gene3D" id="3.30.700.10">
    <property type="entry name" value="Glycoprotein, Type 4 Pilin"/>
    <property type="match status" value="1"/>
</dbReference>
<dbReference type="RefSeq" id="WP_286353790.1">
    <property type="nucleotide sequence ID" value="NZ_AP027079.1"/>
</dbReference>
<gene>
    <name evidence="7" type="ORF">GETHOR_21720</name>
</gene>
<protein>
    <recommendedName>
        <fullName evidence="9">Prepilin-type N-terminal cleavage/methylation domain-containing protein</fullName>
    </recommendedName>
</protein>
<proteinExistence type="predicted"/>
<dbReference type="InterPro" id="IPR012902">
    <property type="entry name" value="N_methyl_site"/>
</dbReference>
<evidence type="ECO:0008006" key="9">
    <source>
        <dbReference type="Google" id="ProtNLM"/>
    </source>
</evidence>
<keyword evidence="2" id="KW-0488">Methylation</keyword>
<dbReference type="Proteomes" id="UP001242010">
    <property type="component" value="Chromosome"/>
</dbReference>
<accession>A0ABM8DSM4</accession>
<dbReference type="PRINTS" id="PR00813">
    <property type="entry name" value="BCTERIALGSPG"/>
</dbReference>
<evidence type="ECO:0000256" key="3">
    <source>
        <dbReference type="ARBA" id="ARBA00022692"/>
    </source>
</evidence>
<evidence type="ECO:0000256" key="4">
    <source>
        <dbReference type="ARBA" id="ARBA00022989"/>
    </source>
</evidence>
<organism evidence="7 8">
    <name type="scientific">Geothrix oryzae</name>
    <dbReference type="NCBI Taxonomy" id="2927975"/>
    <lineage>
        <taxon>Bacteria</taxon>
        <taxon>Pseudomonadati</taxon>
        <taxon>Acidobacteriota</taxon>
        <taxon>Holophagae</taxon>
        <taxon>Holophagales</taxon>
        <taxon>Holophagaceae</taxon>
        <taxon>Geothrix</taxon>
    </lineage>
</organism>
<name>A0ABM8DSM4_9BACT</name>
<evidence type="ECO:0000256" key="1">
    <source>
        <dbReference type="ARBA" id="ARBA00004167"/>
    </source>
</evidence>
<dbReference type="NCBIfam" id="TIGR02532">
    <property type="entry name" value="IV_pilin_GFxxxE"/>
    <property type="match status" value="1"/>
</dbReference>
<evidence type="ECO:0000256" key="6">
    <source>
        <dbReference type="SAM" id="Phobius"/>
    </source>
</evidence>
<sequence>MPDRAHSRGFSLVELLLVLAVIGALVGIAVPSLTGQRQRAKRIGDAEANARTIAMAMEATKAENGIYGPANATATWTPTAAAPTLTGFTVSPAPSFKAQGNSQMTFVLTAQPLTYRIEVYEGGTAGTKLISMDQSGAKTVYAP</sequence>
<evidence type="ECO:0000313" key="7">
    <source>
        <dbReference type="EMBL" id="BDU70071.1"/>
    </source>
</evidence>
<evidence type="ECO:0000256" key="5">
    <source>
        <dbReference type="ARBA" id="ARBA00023136"/>
    </source>
</evidence>
<dbReference type="PANTHER" id="PTHR30093">
    <property type="entry name" value="GENERAL SECRETION PATHWAY PROTEIN G"/>
    <property type="match status" value="1"/>
</dbReference>
<keyword evidence="8" id="KW-1185">Reference proteome</keyword>
<dbReference type="PANTHER" id="PTHR30093:SF44">
    <property type="entry name" value="TYPE II SECRETION SYSTEM CORE PROTEIN G"/>
    <property type="match status" value="1"/>
</dbReference>
<evidence type="ECO:0000313" key="8">
    <source>
        <dbReference type="Proteomes" id="UP001242010"/>
    </source>
</evidence>
<dbReference type="EMBL" id="AP027079">
    <property type="protein sequence ID" value="BDU70071.1"/>
    <property type="molecule type" value="Genomic_DNA"/>
</dbReference>
<dbReference type="PROSITE" id="PS00409">
    <property type="entry name" value="PROKAR_NTER_METHYL"/>
    <property type="match status" value="1"/>
</dbReference>
<dbReference type="InterPro" id="IPR000983">
    <property type="entry name" value="Bac_GSPG_pilin"/>
</dbReference>